<proteinExistence type="predicted"/>
<comment type="caution">
    <text evidence="1">The sequence shown here is derived from an EMBL/GenBank/DDBJ whole genome shotgun (WGS) entry which is preliminary data.</text>
</comment>
<dbReference type="EMBL" id="CM039427">
    <property type="protein sequence ID" value="KAI4354874.1"/>
    <property type="molecule type" value="Genomic_DNA"/>
</dbReference>
<dbReference type="Proteomes" id="UP000828941">
    <property type="component" value="Chromosome 2"/>
</dbReference>
<name>A0ACB9Q459_BAUVA</name>
<keyword evidence="2" id="KW-1185">Reference proteome</keyword>
<evidence type="ECO:0000313" key="1">
    <source>
        <dbReference type="EMBL" id="KAI4354874.1"/>
    </source>
</evidence>
<organism evidence="1 2">
    <name type="scientific">Bauhinia variegata</name>
    <name type="common">Purple orchid tree</name>
    <name type="synonym">Phanera variegata</name>
    <dbReference type="NCBI Taxonomy" id="167791"/>
    <lineage>
        <taxon>Eukaryota</taxon>
        <taxon>Viridiplantae</taxon>
        <taxon>Streptophyta</taxon>
        <taxon>Embryophyta</taxon>
        <taxon>Tracheophyta</taxon>
        <taxon>Spermatophyta</taxon>
        <taxon>Magnoliopsida</taxon>
        <taxon>eudicotyledons</taxon>
        <taxon>Gunneridae</taxon>
        <taxon>Pentapetalae</taxon>
        <taxon>rosids</taxon>
        <taxon>fabids</taxon>
        <taxon>Fabales</taxon>
        <taxon>Fabaceae</taxon>
        <taxon>Cercidoideae</taxon>
        <taxon>Cercideae</taxon>
        <taxon>Bauhiniinae</taxon>
        <taxon>Bauhinia</taxon>
    </lineage>
</organism>
<reference evidence="1 2" key="1">
    <citation type="journal article" date="2022" name="DNA Res.">
        <title>Chromosomal-level genome assembly of the orchid tree Bauhinia variegata (Leguminosae; Cercidoideae) supports the allotetraploid origin hypothesis of Bauhinia.</title>
        <authorList>
            <person name="Zhong Y."/>
            <person name="Chen Y."/>
            <person name="Zheng D."/>
            <person name="Pang J."/>
            <person name="Liu Y."/>
            <person name="Luo S."/>
            <person name="Meng S."/>
            <person name="Qian L."/>
            <person name="Wei D."/>
            <person name="Dai S."/>
            <person name="Zhou R."/>
        </authorList>
    </citation>
    <scope>NUCLEOTIDE SEQUENCE [LARGE SCALE GENOMIC DNA]</scope>
    <source>
        <strain evidence="1">BV-YZ2020</strain>
    </source>
</reference>
<gene>
    <name evidence="1" type="ORF">L6164_003701</name>
</gene>
<sequence length="551" mass="62009">MKPIMEGKGRACVTGGTGFLGSWMNKTILEHCYFVNTTVRSDPECKRDLSFPTNLPGASQKLQIFRAYLSNPDSFCAAIRVVYTSSAAAVSLNGRDDDVMDESFWSDVDFLRASKTHGWSYAISKTLTEKAVIEFGEQNRFKTEATKFKVVAECAGLPLAIVTISSALRGKDVAQWDHDVTGGQDAIIEEFSKSVERLEKTAESIFYHCGLIMGDNLVRSNLFKHSVGIGLSEDIDKMEDVRDRVDACIRIPYLKVLDLTAVKFTYGLPSSIIHLEKLTTLCLDYCVLKRIAEDIGKLKYLKILSLSNSSIEELPRELGQLTQLQFLDLCCCLQLKVIPPNVFSSLKNLEELCMLDSFDDWEVNDPKKHQQSNASIFELMNLSCMTTLEVTIPNGKCCENQRIQTGHNEIQCTAYPSSNLFPNLDSLVLCCLRKLEKLCSGPLMGQPFSRLKFITVKNCNKLKSLFSNFLVRGLPHLVEVDRESCYIMEGIVPVEGNADVSTLQFPELRTLYFENLPELLGFCLVEITGNNTVWFFCNKVELRNLEIRDIR</sequence>
<protein>
    <submittedName>
        <fullName evidence="1">Uncharacterized protein</fullName>
    </submittedName>
</protein>
<evidence type="ECO:0000313" key="2">
    <source>
        <dbReference type="Proteomes" id="UP000828941"/>
    </source>
</evidence>
<accession>A0ACB9Q459</accession>